<dbReference type="GO" id="GO:0006935">
    <property type="term" value="P:chemotaxis"/>
    <property type="evidence" value="ECO:0007669"/>
    <property type="project" value="UniProtKB-UniRule"/>
</dbReference>
<dbReference type="Pfam" id="PF03975">
    <property type="entry name" value="CheD"/>
    <property type="match status" value="1"/>
</dbReference>
<keyword evidence="1 3" id="KW-0145">Chemotaxis</keyword>
<comment type="similarity">
    <text evidence="3">Belongs to the CheD family.</text>
</comment>
<comment type="catalytic activity">
    <reaction evidence="3">
        <text>L-glutaminyl-[protein] + H2O = L-glutamyl-[protein] + NH4(+)</text>
        <dbReference type="Rhea" id="RHEA:16441"/>
        <dbReference type="Rhea" id="RHEA-COMP:10207"/>
        <dbReference type="Rhea" id="RHEA-COMP:10208"/>
        <dbReference type="ChEBI" id="CHEBI:15377"/>
        <dbReference type="ChEBI" id="CHEBI:28938"/>
        <dbReference type="ChEBI" id="CHEBI:29973"/>
        <dbReference type="ChEBI" id="CHEBI:30011"/>
        <dbReference type="EC" id="3.5.1.44"/>
    </reaction>
</comment>
<dbReference type="EC" id="3.5.1.44" evidence="3"/>
<keyword evidence="5" id="KW-1185">Reference proteome</keyword>
<keyword evidence="2 3" id="KW-0378">Hydrolase</keyword>
<dbReference type="InterPro" id="IPR011324">
    <property type="entry name" value="Cytotoxic_necrot_fac-like_cat"/>
</dbReference>
<evidence type="ECO:0000313" key="5">
    <source>
        <dbReference type="Proteomes" id="UP000640333"/>
    </source>
</evidence>
<name>A0A8J7FDM0_9GAMM</name>
<reference evidence="4" key="1">
    <citation type="submission" date="2020-10" db="EMBL/GenBank/DDBJ databases">
        <title>Bacterium isolated from coastal waters sediment.</title>
        <authorList>
            <person name="Chen R.-J."/>
            <person name="Lu D.-C."/>
            <person name="Zhu K.-L."/>
            <person name="Du Z.-J."/>
        </authorList>
    </citation>
    <scope>NUCLEOTIDE SEQUENCE</scope>
    <source>
        <strain evidence="4">N1Y112</strain>
    </source>
</reference>
<protein>
    <recommendedName>
        <fullName evidence="3">Probable chemoreceptor glutamine deamidase CheD</fullName>
        <ecNumber evidence="3">3.5.1.44</ecNumber>
    </recommendedName>
</protein>
<evidence type="ECO:0000313" key="4">
    <source>
        <dbReference type="EMBL" id="MBE9397746.1"/>
    </source>
</evidence>
<sequence length="207" mass="22874">MDILANPAHPKPEAALQGFSHVRRFWDAPRGRFVAKILPGQYYVTKNSEAIATILGSCISVCISDPNIGIGGMNHFLLPGGNAASVHDEIIGQAPCARYGIHAMDMLIQDLIYHGADRRNLEVKVTGGGKLMSASSDIGDHNIAFVREYLAINKLSIHAEDVGDSFPRKVLYFPDTGRLLIKKLRDTSLDHICRREDKFLHKIECPE</sequence>
<dbReference type="RefSeq" id="WP_193953295.1">
    <property type="nucleotide sequence ID" value="NZ_JADEYS010000009.1"/>
</dbReference>
<dbReference type="HAMAP" id="MF_01440">
    <property type="entry name" value="CheD"/>
    <property type="match status" value="1"/>
</dbReference>
<dbReference type="Proteomes" id="UP000640333">
    <property type="component" value="Unassembled WGS sequence"/>
</dbReference>
<organism evidence="4 5">
    <name type="scientific">Pontibacterium sinense</name>
    <dbReference type="NCBI Taxonomy" id="2781979"/>
    <lineage>
        <taxon>Bacteria</taxon>
        <taxon>Pseudomonadati</taxon>
        <taxon>Pseudomonadota</taxon>
        <taxon>Gammaproteobacteria</taxon>
        <taxon>Oceanospirillales</taxon>
        <taxon>Oceanospirillaceae</taxon>
        <taxon>Pontibacterium</taxon>
    </lineage>
</organism>
<accession>A0A8J7FDM0</accession>
<dbReference type="AlphaFoldDB" id="A0A8J7FDM0"/>
<dbReference type="GO" id="GO:0050568">
    <property type="term" value="F:protein-glutamine glutaminase activity"/>
    <property type="evidence" value="ECO:0007669"/>
    <property type="project" value="UniProtKB-UniRule"/>
</dbReference>
<dbReference type="InterPro" id="IPR005659">
    <property type="entry name" value="Chemorcpt_Glu_NH3ase_CheD"/>
</dbReference>
<dbReference type="CDD" id="cd16352">
    <property type="entry name" value="CheD"/>
    <property type="match status" value="1"/>
</dbReference>
<dbReference type="PANTHER" id="PTHR35147:SF2">
    <property type="entry name" value="CHEMORECEPTOR GLUTAMINE DEAMIDASE CHED-RELATED"/>
    <property type="match status" value="1"/>
</dbReference>
<comment type="caution">
    <text evidence="4">The sequence shown here is derived from an EMBL/GenBank/DDBJ whole genome shotgun (WGS) entry which is preliminary data.</text>
</comment>
<comment type="function">
    <text evidence="3">Probably deamidates glutamine residues to glutamate on methyl-accepting chemotaxis receptors (MCPs), playing an important role in chemotaxis.</text>
</comment>
<dbReference type="Gene3D" id="3.30.1330.200">
    <property type="match status" value="1"/>
</dbReference>
<dbReference type="EMBL" id="JADEYS010000009">
    <property type="protein sequence ID" value="MBE9397746.1"/>
    <property type="molecule type" value="Genomic_DNA"/>
</dbReference>
<evidence type="ECO:0000256" key="1">
    <source>
        <dbReference type="ARBA" id="ARBA00022500"/>
    </source>
</evidence>
<dbReference type="InterPro" id="IPR038592">
    <property type="entry name" value="CheD-like_sf"/>
</dbReference>
<dbReference type="PANTHER" id="PTHR35147">
    <property type="entry name" value="CHEMORECEPTOR GLUTAMINE DEAMIDASE CHED-RELATED"/>
    <property type="match status" value="1"/>
</dbReference>
<evidence type="ECO:0000256" key="2">
    <source>
        <dbReference type="ARBA" id="ARBA00022801"/>
    </source>
</evidence>
<evidence type="ECO:0000256" key="3">
    <source>
        <dbReference type="HAMAP-Rule" id="MF_01440"/>
    </source>
</evidence>
<proteinExistence type="inferred from homology"/>
<dbReference type="SUPFAM" id="SSF64438">
    <property type="entry name" value="CNF1/YfiH-like putative cysteine hydrolases"/>
    <property type="match status" value="1"/>
</dbReference>
<gene>
    <name evidence="3" type="primary">cheD</name>
    <name evidence="4" type="ORF">IOQ59_10795</name>
</gene>